<dbReference type="EMBL" id="HG793136">
    <property type="protein sequence ID" value="CRL19511.1"/>
    <property type="molecule type" value="Genomic_DNA"/>
</dbReference>
<organism evidence="1 2">
    <name type="scientific">Penicillium camemberti (strain FM 013)</name>
    <dbReference type="NCBI Taxonomy" id="1429867"/>
    <lineage>
        <taxon>Eukaryota</taxon>
        <taxon>Fungi</taxon>
        <taxon>Dikarya</taxon>
        <taxon>Ascomycota</taxon>
        <taxon>Pezizomycotina</taxon>
        <taxon>Eurotiomycetes</taxon>
        <taxon>Eurotiomycetidae</taxon>
        <taxon>Eurotiales</taxon>
        <taxon>Aspergillaceae</taxon>
        <taxon>Penicillium</taxon>
    </lineage>
</organism>
<keyword evidence="2" id="KW-1185">Reference proteome</keyword>
<dbReference type="PROSITE" id="PS51257">
    <property type="entry name" value="PROKAR_LIPOPROTEIN"/>
    <property type="match status" value="1"/>
</dbReference>
<dbReference type="AlphaFoldDB" id="A0A0G4NZK9"/>
<accession>A0A0G4NZK9</accession>
<name>A0A0G4NZK9_PENC3</name>
<gene>
    <name evidence="1" type="ORF">PCAMFM013_S003g000302</name>
</gene>
<evidence type="ECO:0000313" key="1">
    <source>
        <dbReference type="EMBL" id="CRL19511.1"/>
    </source>
</evidence>
<sequence length="127" mass="15005">MSTYNRYPLETISEEITPTDHHILCGGGTSSCIERLPSRIQQYKKMTPSSRQQIEDLTYEISYLRAELQWQRESREIFLRFQRKMFDIFGMMEDELAQSTTRLDEARSNYLGLWDLSPEVEDDVKAI</sequence>
<dbReference type="Proteomes" id="UP000053732">
    <property type="component" value="Unassembled WGS sequence"/>
</dbReference>
<reference evidence="1 2" key="1">
    <citation type="journal article" date="2014" name="Nat. Commun.">
        <title>Multiple recent horizontal transfers of a large genomic region in cheese making fungi.</title>
        <authorList>
            <person name="Cheeseman K."/>
            <person name="Ropars J."/>
            <person name="Renault P."/>
            <person name="Dupont J."/>
            <person name="Gouzy J."/>
            <person name="Branca A."/>
            <person name="Abraham A.L."/>
            <person name="Ceppi M."/>
            <person name="Conseiller E."/>
            <person name="Debuchy R."/>
            <person name="Malagnac F."/>
            <person name="Goarin A."/>
            <person name="Silar P."/>
            <person name="Lacoste S."/>
            <person name="Sallet E."/>
            <person name="Bensimon A."/>
            <person name="Giraud T."/>
            <person name="Brygoo Y."/>
        </authorList>
    </citation>
    <scope>NUCLEOTIDE SEQUENCE [LARGE SCALE GENOMIC DNA]</scope>
    <source>
        <strain evidence="2">FM 013</strain>
    </source>
</reference>
<protein>
    <submittedName>
        <fullName evidence="1">Str. FM013</fullName>
    </submittedName>
</protein>
<evidence type="ECO:0000313" key="2">
    <source>
        <dbReference type="Proteomes" id="UP000053732"/>
    </source>
</evidence>
<proteinExistence type="predicted"/>